<comment type="caution">
    <text evidence="1">The sequence shown here is derived from an EMBL/GenBank/DDBJ whole genome shotgun (WGS) entry which is preliminary data.</text>
</comment>
<dbReference type="EMBL" id="JANHOG010000694">
    <property type="protein sequence ID" value="KAJ3552183.1"/>
    <property type="molecule type" value="Genomic_DNA"/>
</dbReference>
<evidence type="ECO:0000313" key="2">
    <source>
        <dbReference type="Proteomes" id="UP001148662"/>
    </source>
</evidence>
<accession>A0ACC1T3J1</accession>
<gene>
    <name evidence="1" type="ORF">NM688_g4287</name>
</gene>
<dbReference type="Proteomes" id="UP001148662">
    <property type="component" value="Unassembled WGS sequence"/>
</dbReference>
<evidence type="ECO:0000313" key="1">
    <source>
        <dbReference type="EMBL" id="KAJ3552183.1"/>
    </source>
</evidence>
<sequence length="769" mass="84632">MTDPQRAEEEGDTDVYHVEPSFGKSISENSISIFRRRDRLRKVLICAQQAVKEQQHPLAYEKVLDAMPFTALPDRRSSMAPRPSTDSGGQRRSRPITSVSALEGHAHDFFPSHSRPQENDIDRSYLSEGLEFPEQSLHANRVTTAPESNIESRRRSSGSATKLNTGKDADASPGLLSIQSLGKLEGGYGRTDANRQPPTPAEERGFFASLRDLDADNDWEDLDREAPTSGPPNGALADTLYEQVIDADDPLVTGKHKECLEDPEEAEEYMWRHMSYKKRRKEKSRIRIEYNISSVVNRQKFLMKLGKALMSFGAPSHRIESQLLAAARILELEAEFVHVPGLIMCSFIDKETKSSETHFIKSGGRITLGRLHEVHQIYREVVHDEISARKASEKLDALLSAKPIYGPIKQILLAFWIAALICPLAFGGSFIDMWIAGLGAMFLSIMRVGVISKAKQLYANVFEVCMAILISFVARALSSIRNQLFCYNAISSASIVSILPGFLILSGSLELASKNIMCGSVKMVYALIYTLFLGFGLQIGNDIYLLFDRPARRALDALASRLSTEISVVGIFAPDNGTFHYVNDGKPLEGTFTFLDVNPLPDEHIVVGCFRTSDLAWYRQPFPWWTQFIIVPIFSILSSLANLQPVWTLDMVVMVAISCVSYAANKVANHFILNRSDIVSSIGAFAVGVLGNFYSRKMGGTAFTVMVTGVLFLVPSGLSAVGGITAQGNGIDIGGAMIAVTIGITVGLFVSQAIVYAFGARKNAAIFSF</sequence>
<reference evidence="1" key="1">
    <citation type="submission" date="2022-07" db="EMBL/GenBank/DDBJ databases">
        <title>Genome Sequence of Phlebia brevispora.</title>
        <authorList>
            <person name="Buettner E."/>
        </authorList>
    </citation>
    <scope>NUCLEOTIDE SEQUENCE</scope>
    <source>
        <strain evidence="1">MPL23</strain>
    </source>
</reference>
<proteinExistence type="predicted"/>
<protein>
    <submittedName>
        <fullName evidence="1">Uncharacterized protein</fullName>
    </submittedName>
</protein>
<name>A0ACC1T3J1_9APHY</name>
<organism evidence="1 2">
    <name type="scientific">Phlebia brevispora</name>
    <dbReference type="NCBI Taxonomy" id="194682"/>
    <lineage>
        <taxon>Eukaryota</taxon>
        <taxon>Fungi</taxon>
        <taxon>Dikarya</taxon>
        <taxon>Basidiomycota</taxon>
        <taxon>Agaricomycotina</taxon>
        <taxon>Agaricomycetes</taxon>
        <taxon>Polyporales</taxon>
        <taxon>Meruliaceae</taxon>
        <taxon>Phlebia</taxon>
    </lineage>
</organism>
<keyword evidence="2" id="KW-1185">Reference proteome</keyword>